<dbReference type="RefSeq" id="WP_244562017.1">
    <property type="nucleotide sequence ID" value="NZ_LT670844.1"/>
</dbReference>
<gene>
    <name evidence="2" type="ORF">SAMN05444159_4358</name>
</gene>
<evidence type="ECO:0000313" key="3">
    <source>
        <dbReference type="Proteomes" id="UP000189935"/>
    </source>
</evidence>
<keyword evidence="1" id="KW-0732">Signal</keyword>
<proteinExistence type="predicted"/>
<dbReference type="AlphaFoldDB" id="A0A1M6VUH7"/>
<sequence>MSGSQKAVLAAVTMSIAVSAGPARAIDFTGAWSTSAEECKNVFVRKGKANQITFAPMSEVHGGGFIAEPNRLIGRTAKCAIKAKKDDGQTVNIVASCATDIMLSTVQFQLNVVNQDKVRRLFPGMEDMEIFYYRCQI</sequence>
<dbReference type="Proteomes" id="UP000189935">
    <property type="component" value="Chromosome I"/>
</dbReference>
<feature type="chain" id="PRO_5013020046" evidence="1">
    <location>
        <begin position="26"/>
        <end position="137"/>
    </location>
</feature>
<evidence type="ECO:0000313" key="2">
    <source>
        <dbReference type="EMBL" id="SHK85163.1"/>
    </source>
</evidence>
<feature type="signal peptide" evidence="1">
    <location>
        <begin position="1"/>
        <end position="25"/>
    </location>
</feature>
<evidence type="ECO:0000256" key="1">
    <source>
        <dbReference type="SAM" id="SignalP"/>
    </source>
</evidence>
<name>A0A1M6VUH7_9BRAD</name>
<organism evidence="2 3">
    <name type="scientific">Bradyrhizobium lablabi</name>
    <dbReference type="NCBI Taxonomy" id="722472"/>
    <lineage>
        <taxon>Bacteria</taxon>
        <taxon>Pseudomonadati</taxon>
        <taxon>Pseudomonadota</taxon>
        <taxon>Alphaproteobacteria</taxon>
        <taxon>Hyphomicrobiales</taxon>
        <taxon>Nitrobacteraceae</taxon>
        <taxon>Bradyrhizobium</taxon>
    </lineage>
</organism>
<protein>
    <submittedName>
        <fullName evidence="2">Uncharacterized protein</fullName>
    </submittedName>
</protein>
<accession>A0A1M6VUH7</accession>
<reference evidence="2 3" key="1">
    <citation type="submission" date="2016-11" db="EMBL/GenBank/DDBJ databases">
        <authorList>
            <person name="Jaros S."/>
            <person name="Januszkiewicz K."/>
            <person name="Wedrychowicz H."/>
        </authorList>
    </citation>
    <scope>NUCLEOTIDE SEQUENCE [LARGE SCALE GENOMIC DNA]</scope>
    <source>
        <strain evidence="2 3">GAS499</strain>
    </source>
</reference>
<dbReference type="EMBL" id="LT670844">
    <property type="protein sequence ID" value="SHK85163.1"/>
    <property type="molecule type" value="Genomic_DNA"/>
</dbReference>